<sequence>MSRTLEEFNQIIDAEQFFEFFKLPYDANVVNVNRLHILQKFSQLIKQINANATELSEAEKLGKYRSALEQAYTLFLTSNSLEQKLFKVFNEKPQNLVLLTEIGAD</sequence>
<comment type="subunit">
    <text evidence="4">Homotrimer; associates with NifD.</text>
</comment>
<gene>
    <name evidence="4 5" type="primary">nifW</name>
    <name evidence="5" type="ORF">NIES2119_08235</name>
</gene>
<comment type="function">
    <text evidence="1 4">May protect the nitrogenase Fe-Mo protein from oxidative damage.</text>
</comment>
<dbReference type="Pfam" id="PF03206">
    <property type="entry name" value="NifW"/>
    <property type="match status" value="1"/>
</dbReference>
<dbReference type="GO" id="GO:0009399">
    <property type="term" value="P:nitrogen fixation"/>
    <property type="evidence" value="ECO:0007669"/>
    <property type="project" value="UniProtKB-UniRule"/>
</dbReference>
<dbReference type="NCBIfam" id="NF010702">
    <property type="entry name" value="PRK14102.1"/>
    <property type="match status" value="1"/>
</dbReference>
<accession>A0A1U7IP41</accession>
<dbReference type="STRING" id="454136.NIES2119_08235"/>
<evidence type="ECO:0000256" key="4">
    <source>
        <dbReference type="HAMAP-Rule" id="MF_00529"/>
    </source>
</evidence>
<keyword evidence="3 4" id="KW-0535">Nitrogen fixation</keyword>
<dbReference type="InterPro" id="IPR004893">
    <property type="entry name" value="NifW"/>
</dbReference>
<comment type="similarity">
    <text evidence="2 4">Belongs to the NifW family.</text>
</comment>
<evidence type="ECO:0000313" key="6">
    <source>
        <dbReference type="Proteomes" id="UP000185860"/>
    </source>
</evidence>
<dbReference type="PIRSF" id="PIRSF005790">
    <property type="entry name" value="NifW"/>
    <property type="match status" value="1"/>
</dbReference>
<dbReference type="AlphaFoldDB" id="A0A1U7IP41"/>
<dbReference type="EMBL" id="MRCE01000006">
    <property type="protein sequence ID" value="OKH39107.1"/>
    <property type="molecule type" value="Genomic_DNA"/>
</dbReference>
<evidence type="ECO:0000256" key="2">
    <source>
        <dbReference type="ARBA" id="ARBA00008351"/>
    </source>
</evidence>
<dbReference type="OrthoDB" id="9811868at2"/>
<evidence type="ECO:0000256" key="1">
    <source>
        <dbReference type="ARBA" id="ARBA00002247"/>
    </source>
</evidence>
<dbReference type="Proteomes" id="UP000185860">
    <property type="component" value="Unassembled WGS sequence"/>
</dbReference>
<name>A0A1U7IP41_9CYAN</name>
<reference evidence="5 6" key="1">
    <citation type="submission" date="2016-11" db="EMBL/GenBank/DDBJ databases">
        <title>Draft Genome Sequences of Nine Cyanobacterial Strains from Diverse Habitats.</title>
        <authorList>
            <person name="Zhu T."/>
            <person name="Hou S."/>
            <person name="Lu X."/>
            <person name="Hess W.R."/>
        </authorList>
    </citation>
    <scope>NUCLEOTIDE SEQUENCE [LARGE SCALE GENOMIC DNA]</scope>
    <source>
        <strain evidence="5 6">IAM M-71</strain>
    </source>
</reference>
<dbReference type="RefSeq" id="WP_073592969.1">
    <property type="nucleotide sequence ID" value="NZ_MRCE01000006.1"/>
</dbReference>
<comment type="caution">
    <text evidence="5">The sequence shown here is derived from an EMBL/GenBank/DDBJ whole genome shotgun (WGS) entry which is preliminary data.</text>
</comment>
<proteinExistence type="inferred from homology"/>
<organism evidence="5 6">
    <name type="scientific">[Phormidium ambiguum] IAM M-71</name>
    <dbReference type="NCBI Taxonomy" id="454136"/>
    <lineage>
        <taxon>Bacteria</taxon>
        <taxon>Bacillati</taxon>
        <taxon>Cyanobacteriota</taxon>
        <taxon>Cyanophyceae</taxon>
        <taxon>Oscillatoriophycideae</taxon>
        <taxon>Aerosakkonematales</taxon>
        <taxon>Aerosakkonemataceae</taxon>
        <taxon>Floridanema</taxon>
    </lineage>
</organism>
<protein>
    <recommendedName>
        <fullName evidence="4">Nitrogenase-stabilizing/protective protein NifW</fullName>
    </recommendedName>
</protein>
<dbReference type="HAMAP" id="MF_00529">
    <property type="entry name" value="NifW"/>
    <property type="match status" value="1"/>
</dbReference>
<evidence type="ECO:0000313" key="5">
    <source>
        <dbReference type="EMBL" id="OKH39107.1"/>
    </source>
</evidence>
<evidence type="ECO:0000256" key="3">
    <source>
        <dbReference type="ARBA" id="ARBA00023231"/>
    </source>
</evidence>